<dbReference type="Proteomes" id="UP001139103">
    <property type="component" value="Unassembled WGS sequence"/>
</dbReference>
<proteinExistence type="predicted"/>
<evidence type="ECO:0000313" key="2">
    <source>
        <dbReference type="Proteomes" id="UP001139103"/>
    </source>
</evidence>
<accession>A0A9X1MP82</accession>
<reference evidence="1" key="1">
    <citation type="submission" date="2021-11" db="EMBL/GenBank/DDBJ databases">
        <title>Genome sequence.</title>
        <authorList>
            <person name="Sun Q."/>
        </authorList>
    </citation>
    <scope>NUCLEOTIDE SEQUENCE</scope>
    <source>
        <strain evidence="1">JC732</strain>
    </source>
</reference>
<organism evidence="1 2">
    <name type="scientific">Blastopirellula sediminis</name>
    <dbReference type="NCBI Taxonomy" id="2894196"/>
    <lineage>
        <taxon>Bacteria</taxon>
        <taxon>Pseudomonadati</taxon>
        <taxon>Planctomycetota</taxon>
        <taxon>Planctomycetia</taxon>
        <taxon>Pirellulales</taxon>
        <taxon>Pirellulaceae</taxon>
        <taxon>Blastopirellula</taxon>
    </lineage>
</organism>
<gene>
    <name evidence="1" type="ORF">LOC68_14125</name>
</gene>
<keyword evidence="2" id="KW-1185">Reference proteome</keyword>
<dbReference type="RefSeq" id="WP_230219823.1">
    <property type="nucleotide sequence ID" value="NZ_JAJKFT010000010.1"/>
</dbReference>
<dbReference type="EMBL" id="JAJKFT010000010">
    <property type="protein sequence ID" value="MCC9629527.1"/>
    <property type="molecule type" value="Genomic_DNA"/>
</dbReference>
<name>A0A9X1MP82_9BACT</name>
<dbReference type="AlphaFoldDB" id="A0A9X1MP82"/>
<evidence type="ECO:0000313" key="1">
    <source>
        <dbReference type="EMBL" id="MCC9629527.1"/>
    </source>
</evidence>
<sequence>MKYQVSPNDFYDFWSDGENTTSETPAAAVFSFLAIPGRKGRIGLRIGYIQGLDRFVEGQLFQVGKDPSKAVRFVCTAMAHGHPDPEEWFTVMHVEPVSCECADLNNVFLVGFETKANTQSE</sequence>
<comment type="caution">
    <text evidence="1">The sequence shown here is derived from an EMBL/GenBank/DDBJ whole genome shotgun (WGS) entry which is preliminary data.</text>
</comment>
<protein>
    <submittedName>
        <fullName evidence="1">Uncharacterized protein</fullName>
    </submittedName>
</protein>